<proteinExistence type="predicted"/>
<sequence length="78" mass="8599">MSEAMRSGVTPTRSRSPRSLVLEAEGGAEGRRKNRSGLVVARPGLSVEECTPCLQYTRGLPQPFVFRHCHGNQCAREE</sequence>
<name>A0A5B7IQU7_PORTR</name>
<evidence type="ECO:0000313" key="2">
    <source>
        <dbReference type="EMBL" id="MPC82564.1"/>
    </source>
</evidence>
<keyword evidence="3" id="KW-1185">Reference proteome</keyword>
<dbReference type="Proteomes" id="UP000324222">
    <property type="component" value="Unassembled WGS sequence"/>
</dbReference>
<accession>A0A5B7IQU7</accession>
<comment type="caution">
    <text evidence="2">The sequence shown here is derived from an EMBL/GenBank/DDBJ whole genome shotgun (WGS) entry which is preliminary data.</text>
</comment>
<gene>
    <name evidence="2" type="ORF">E2C01_077237</name>
</gene>
<organism evidence="2 3">
    <name type="scientific">Portunus trituberculatus</name>
    <name type="common">Swimming crab</name>
    <name type="synonym">Neptunus trituberculatus</name>
    <dbReference type="NCBI Taxonomy" id="210409"/>
    <lineage>
        <taxon>Eukaryota</taxon>
        <taxon>Metazoa</taxon>
        <taxon>Ecdysozoa</taxon>
        <taxon>Arthropoda</taxon>
        <taxon>Crustacea</taxon>
        <taxon>Multicrustacea</taxon>
        <taxon>Malacostraca</taxon>
        <taxon>Eumalacostraca</taxon>
        <taxon>Eucarida</taxon>
        <taxon>Decapoda</taxon>
        <taxon>Pleocyemata</taxon>
        <taxon>Brachyura</taxon>
        <taxon>Eubrachyura</taxon>
        <taxon>Portunoidea</taxon>
        <taxon>Portunidae</taxon>
        <taxon>Portuninae</taxon>
        <taxon>Portunus</taxon>
    </lineage>
</organism>
<evidence type="ECO:0000313" key="3">
    <source>
        <dbReference type="Proteomes" id="UP000324222"/>
    </source>
</evidence>
<dbReference type="AlphaFoldDB" id="A0A5B7IQU7"/>
<protein>
    <submittedName>
        <fullName evidence="2">Uncharacterized protein</fullName>
    </submittedName>
</protein>
<evidence type="ECO:0000256" key="1">
    <source>
        <dbReference type="SAM" id="MobiDB-lite"/>
    </source>
</evidence>
<reference evidence="2 3" key="1">
    <citation type="submission" date="2019-05" db="EMBL/GenBank/DDBJ databases">
        <title>Another draft genome of Portunus trituberculatus and its Hox gene families provides insights of decapod evolution.</title>
        <authorList>
            <person name="Jeong J.-H."/>
            <person name="Song I."/>
            <person name="Kim S."/>
            <person name="Choi T."/>
            <person name="Kim D."/>
            <person name="Ryu S."/>
            <person name="Kim W."/>
        </authorList>
    </citation>
    <scope>NUCLEOTIDE SEQUENCE [LARGE SCALE GENOMIC DNA]</scope>
    <source>
        <tissue evidence="2">Muscle</tissue>
    </source>
</reference>
<feature type="region of interest" description="Disordered" evidence="1">
    <location>
        <begin position="1"/>
        <end position="36"/>
    </location>
</feature>
<dbReference type="EMBL" id="VSRR010060131">
    <property type="protein sequence ID" value="MPC82564.1"/>
    <property type="molecule type" value="Genomic_DNA"/>
</dbReference>